<feature type="compositionally biased region" description="Low complexity" evidence="1">
    <location>
        <begin position="264"/>
        <end position="289"/>
    </location>
</feature>
<feature type="compositionally biased region" description="Basic residues" evidence="1">
    <location>
        <begin position="247"/>
        <end position="258"/>
    </location>
</feature>
<feature type="compositionally biased region" description="Low complexity" evidence="1">
    <location>
        <begin position="300"/>
        <end position="312"/>
    </location>
</feature>
<evidence type="ECO:0008006" key="4">
    <source>
        <dbReference type="Google" id="ProtNLM"/>
    </source>
</evidence>
<organism evidence="2 3">
    <name type="scientific">Mycobacterium marseillense</name>
    <dbReference type="NCBI Taxonomy" id="701042"/>
    <lineage>
        <taxon>Bacteria</taxon>
        <taxon>Bacillati</taxon>
        <taxon>Actinomycetota</taxon>
        <taxon>Actinomycetes</taxon>
        <taxon>Mycobacteriales</taxon>
        <taxon>Mycobacteriaceae</taxon>
        <taxon>Mycobacterium</taxon>
        <taxon>Mycobacterium avium complex (MAC)</taxon>
    </lineage>
</organism>
<dbReference type="Gene3D" id="1.10.10.2480">
    <property type="match status" value="1"/>
</dbReference>
<reference evidence="2 3" key="1">
    <citation type="journal article" date="2019" name="Emerg. Microbes Infect.">
        <title>Comprehensive subspecies identification of 175 nontuberculous mycobacteria species based on 7547 genomic profiles.</title>
        <authorList>
            <person name="Matsumoto Y."/>
            <person name="Kinjo T."/>
            <person name="Motooka D."/>
            <person name="Nabeya D."/>
            <person name="Jung N."/>
            <person name="Uechi K."/>
            <person name="Horii T."/>
            <person name="Iida T."/>
            <person name="Fujita J."/>
            <person name="Nakamura S."/>
        </authorList>
    </citation>
    <scope>NUCLEOTIDE SEQUENCE [LARGE SCALE GENOMIC DNA]</scope>
    <source>
        <strain evidence="2 3">JCM 17324</strain>
    </source>
</reference>
<name>A0ABN5ZLY2_9MYCO</name>
<feature type="compositionally biased region" description="Basic and acidic residues" evidence="1">
    <location>
        <begin position="13"/>
        <end position="23"/>
    </location>
</feature>
<feature type="compositionally biased region" description="Low complexity" evidence="1">
    <location>
        <begin position="85"/>
        <end position="94"/>
    </location>
</feature>
<sequence>MVDGAPTADPSEESTRPEELPDRLRVHSLARTLGTTSKRVLDALSELDGRIRSAHSTVDRAEAVRVRDLLAAQPQEPPENAGDTAAEVVAAENAGEPESRLMLETRQCRRAPHYMPLFVAPQPLDSDDDSGNDDEGADSDDSDSDSDDDEDQADRSPNRRRRRGRRGRGRGRGEQGGPEGNDGDDDEAPGRGKKGAQSDSGDSDDADDEDSDDGDDPMAVTTVRPMAATAAAAGAGGANPDRATTTTRRHRPTIRRTRWCTSGRPVAARAAAQMTPPARTTRSKASTARRAWRPSGNGAGMAATPDAAARRC</sequence>
<feature type="compositionally biased region" description="Basic and acidic residues" evidence="1">
    <location>
        <begin position="97"/>
        <end position="107"/>
    </location>
</feature>
<evidence type="ECO:0000313" key="2">
    <source>
        <dbReference type="EMBL" id="BBY09264.1"/>
    </source>
</evidence>
<feature type="compositionally biased region" description="Basic residues" evidence="1">
    <location>
        <begin position="158"/>
        <end position="170"/>
    </location>
</feature>
<feature type="compositionally biased region" description="Acidic residues" evidence="1">
    <location>
        <begin position="125"/>
        <end position="152"/>
    </location>
</feature>
<gene>
    <name evidence="2" type="ORF">MMARJ_00040</name>
</gene>
<accession>A0ABN5ZLY2</accession>
<proteinExistence type="predicted"/>
<dbReference type="Proteomes" id="UP000466831">
    <property type="component" value="Chromosome"/>
</dbReference>
<feature type="compositionally biased region" description="Acidic residues" evidence="1">
    <location>
        <begin position="201"/>
        <end position="216"/>
    </location>
</feature>
<keyword evidence="3" id="KW-1185">Reference proteome</keyword>
<evidence type="ECO:0000313" key="3">
    <source>
        <dbReference type="Proteomes" id="UP000466831"/>
    </source>
</evidence>
<feature type="region of interest" description="Disordered" evidence="1">
    <location>
        <begin position="71"/>
        <end position="312"/>
    </location>
</feature>
<protein>
    <recommendedName>
        <fullName evidence="4">Translation initiation factor IF-2 N-terminal domain-containing protein</fullName>
    </recommendedName>
</protein>
<feature type="region of interest" description="Disordered" evidence="1">
    <location>
        <begin position="1"/>
        <end position="23"/>
    </location>
</feature>
<dbReference type="EMBL" id="AP022584">
    <property type="protein sequence ID" value="BBY09264.1"/>
    <property type="molecule type" value="Genomic_DNA"/>
</dbReference>
<evidence type="ECO:0000256" key="1">
    <source>
        <dbReference type="SAM" id="MobiDB-lite"/>
    </source>
</evidence>